<dbReference type="Pfam" id="PF09994">
    <property type="entry name" value="T6SS_Tle1-like_cat"/>
    <property type="match status" value="1"/>
</dbReference>
<dbReference type="Proteomes" id="UP000017559">
    <property type="component" value="Unassembled WGS sequence"/>
</dbReference>
<organism evidence="3 4">
    <name type="scientific">Moniliophthora roreri (strain MCA 2997)</name>
    <name type="common">Cocoa frosty pod rot fungus</name>
    <name type="synonym">Crinipellis roreri</name>
    <dbReference type="NCBI Taxonomy" id="1381753"/>
    <lineage>
        <taxon>Eukaryota</taxon>
        <taxon>Fungi</taxon>
        <taxon>Dikarya</taxon>
        <taxon>Basidiomycota</taxon>
        <taxon>Agaricomycotina</taxon>
        <taxon>Agaricomycetes</taxon>
        <taxon>Agaricomycetidae</taxon>
        <taxon>Agaricales</taxon>
        <taxon>Marasmiineae</taxon>
        <taxon>Marasmiaceae</taxon>
        <taxon>Moniliophthora</taxon>
    </lineage>
</organism>
<dbReference type="SUPFAM" id="SSF53474">
    <property type="entry name" value="alpha/beta-Hydrolases"/>
    <property type="match status" value="1"/>
</dbReference>
<accession>V2XNF5</accession>
<comment type="caution">
    <text evidence="3">The sequence shown here is derived from an EMBL/GenBank/DDBJ whole genome shotgun (WGS) entry which is preliminary data.</text>
</comment>
<evidence type="ECO:0000313" key="4">
    <source>
        <dbReference type="Proteomes" id="UP000017559"/>
    </source>
</evidence>
<sequence length="554" mass="63349">MPHSTMNGSAKTLDATEDHEDLNQYLPSAEGSSIIPPEHYNRTLVLCFDGTGDQFDRDNSSIVEFFSLLKKDDRQKQMVYYQAGIGTYTSRELITPLMNNISKTLDMGVAWNLHSHVMDGYEFLMQNYSEGDRICIFGFSRGAYTARCLAGMIHKVGILPACNHQQVPFAYKMYSDPEFSKHDAQAFKHAFSTDVDIEFLGVWDTVDSVGLIPRHLPFTADNHIVRTFRHAVALDERRAKFKANMCHREEGEIQPEAHCHDDHPTGDDAESTGTKPKGLKKALKRTNSVDPKLAAKALKQKYSKVRDRMTNIQEVWFAGCHCDVGGGSVENNTKYTLARIPLRWMIRECFRTNSGIMFNVKLLRERLGMDPDALYPEVLERPKPLPIVPGVSVIQTREEVELAKSKPGFFSWLFGYGSKKEEEEEEEEEENNHHRDRTSSSTSTVVDESEHSETEEQRELADALSPVYDQLSISYFWWFLEVIPLLKSTSGSLRTRLGINWAHGRRIPEPMPTESVKVHRSVWMRMQAAYKNGRKYKPIAENWDQLADNVEWVE</sequence>
<dbReference type="PANTHER" id="PTHR33840">
    <property type="match status" value="1"/>
</dbReference>
<proteinExistence type="predicted"/>
<dbReference type="InterPro" id="IPR029058">
    <property type="entry name" value="AB_hydrolase_fold"/>
</dbReference>
<feature type="compositionally biased region" description="Basic and acidic residues" evidence="1">
    <location>
        <begin position="448"/>
        <end position="458"/>
    </location>
</feature>
<dbReference type="AlphaFoldDB" id="V2XNF5"/>
<reference evidence="3 4" key="1">
    <citation type="journal article" date="2014" name="BMC Genomics">
        <title>Genome and secretome analysis of the hemibiotrophic fungal pathogen, Moniliophthora roreri, which causes frosty pod rot disease of cacao: mechanisms of the biotrophic and necrotrophic phases.</title>
        <authorList>
            <person name="Meinhardt L.W."/>
            <person name="Costa G.G.L."/>
            <person name="Thomazella D.P.T."/>
            <person name="Teixeira P.J.P.L."/>
            <person name="Carazzolle M.F."/>
            <person name="Schuster S.C."/>
            <person name="Carlson J.E."/>
            <person name="Guiltinan M.J."/>
            <person name="Mieczkowski P."/>
            <person name="Farmer A."/>
            <person name="Ramaraj T."/>
            <person name="Crozier J."/>
            <person name="Davis R.E."/>
            <person name="Shao J."/>
            <person name="Melnick R.L."/>
            <person name="Pereira G.A.G."/>
            <person name="Bailey B.A."/>
        </authorList>
    </citation>
    <scope>NUCLEOTIDE SEQUENCE [LARGE SCALE GENOMIC DNA]</scope>
    <source>
        <strain evidence="3 4">MCA 2997</strain>
    </source>
</reference>
<protein>
    <recommendedName>
        <fullName evidence="2">T6SS Phospholipase effector Tle1-like catalytic domain-containing protein</fullName>
    </recommendedName>
</protein>
<feature type="domain" description="T6SS Phospholipase effector Tle1-like catalytic" evidence="2">
    <location>
        <begin position="42"/>
        <end position="348"/>
    </location>
</feature>
<name>V2XNF5_MONRO</name>
<gene>
    <name evidence="3" type="ORF">Moror_8163</name>
</gene>
<dbReference type="KEGG" id="mrr:Moror_8163"/>
<evidence type="ECO:0000259" key="2">
    <source>
        <dbReference type="Pfam" id="PF09994"/>
    </source>
</evidence>
<dbReference type="OrthoDB" id="3162439at2759"/>
<feature type="region of interest" description="Disordered" evidence="1">
    <location>
        <begin position="256"/>
        <end position="284"/>
    </location>
</feature>
<feature type="compositionally biased region" description="Basic and acidic residues" evidence="1">
    <location>
        <begin position="256"/>
        <end position="266"/>
    </location>
</feature>
<feature type="region of interest" description="Disordered" evidence="1">
    <location>
        <begin position="421"/>
        <end position="458"/>
    </location>
</feature>
<evidence type="ECO:0000256" key="1">
    <source>
        <dbReference type="SAM" id="MobiDB-lite"/>
    </source>
</evidence>
<dbReference type="InterPro" id="IPR018712">
    <property type="entry name" value="Tle1-like_cat"/>
</dbReference>
<dbReference type="EMBL" id="AWSO01000138">
    <property type="protein sequence ID" value="ESK94381.1"/>
    <property type="molecule type" value="Genomic_DNA"/>
</dbReference>
<dbReference type="PANTHER" id="PTHR33840:SF2">
    <property type="entry name" value="TLE1 PHOSPHOLIPASE DOMAIN-CONTAINING PROTEIN"/>
    <property type="match status" value="1"/>
</dbReference>
<keyword evidence="4" id="KW-1185">Reference proteome</keyword>
<dbReference type="HOGENOM" id="CLU_005049_5_0_1"/>
<evidence type="ECO:0000313" key="3">
    <source>
        <dbReference type="EMBL" id="ESK94381.1"/>
    </source>
</evidence>